<feature type="transmembrane region" description="Helical" evidence="1">
    <location>
        <begin position="130"/>
        <end position="151"/>
    </location>
</feature>
<sequence>MRNYLVLLITTLTILINSQYRVLAQDSSGVQYRGTIIEILEETTEESRVIYQKLLVRLSNKENVEVENKTRETGRNLTYRVGDKVILQSFEVGETQTMFITDYDRTGFLIFIFAVFTILSVMIGKKHGLYSVVGMIFSFFIIFKFMLPQIVSGKNPIIITILTALLITPITFYLSHGFNKKTHVSIFSTGIALILTSILTSLSISLAKLTGYSTEEAVFLQVSVESINMKGILLSGIIIGLLGILDDVTVSQSSTVMQLKKLNPNMGTLELYQNAMVIGRDHITSMINTLVLVYAGAAMPLLLLFSNSQQPALFVVNMESVSEEIIRTLLGSIGLIMVVPISTFFAAVVAE</sequence>
<comment type="caution">
    <text evidence="2">The sequence shown here is derived from an EMBL/GenBank/DDBJ whole genome shotgun (WGS) entry which is preliminary data.</text>
</comment>
<accession>A0A3A4ZE08</accession>
<keyword evidence="1" id="KW-1133">Transmembrane helix</keyword>
<dbReference type="EMBL" id="QZJF01000012">
    <property type="protein sequence ID" value="RJR27352.1"/>
    <property type="molecule type" value="Genomic_DNA"/>
</dbReference>
<feature type="transmembrane region" description="Helical" evidence="1">
    <location>
        <begin position="186"/>
        <end position="207"/>
    </location>
</feature>
<evidence type="ECO:0000313" key="2">
    <source>
        <dbReference type="EMBL" id="RJR27352.1"/>
    </source>
</evidence>
<feature type="transmembrane region" description="Helical" evidence="1">
    <location>
        <begin position="106"/>
        <end position="123"/>
    </location>
</feature>
<feature type="transmembrane region" description="Helical" evidence="1">
    <location>
        <begin position="286"/>
        <end position="305"/>
    </location>
</feature>
<keyword evidence="1" id="KW-0812">Transmembrane</keyword>
<feature type="transmembrane region" description="Helical" evidence="1">
    <location>
        <begin position="325"/>
        <end position="350"/>
    </location>
</feature>
<protein>
    <submittedName>
        <fullName evidence="2">YibE/F family protein</fullName>
    </submittedName>
</protein>
<feature type="transmembrane region" description="Helical" evidence="1">
    <location>
        <begin position="227"/>
        <end position="245"/>
    </location>
</feature>
<feature type="transmembrane region" description="Helical" evidence="1">
    <location>
        <begin position="157"/>
        <end position="174"/>
    </location>
</feature>
<dbReference type="InterPro" id="IPR012507">
    <property type="entry name" value="YibE_F"/>
</dbReference>
<dbReference type="PANTHER" id="PTHR41771:SF1">
    <property type="entry name" value="MEMBRANE PROTEIN"/>
    <property type="match status" value="1"/>
</dbReference>
<evidence type="ECO:0000313" key="3">
    <source>
        <dbReference type="Proteomes" id="UP000265540"/>
    </source>
</evidence>
<dbReference type="AlphaFoldDB" id="A0A3A4ZE08"/>
<gene>
    <name evidence="2" type="ORF">C4561_02240</name>
</gene>
<name>A0A3A4ZE08_UNCKA</name>
<organism evidence="2 3">
    <name type="scientific">candidate division WWE3 bacterium</name>
    <dbReference type="NCBI Taxonomy" id="2053526"/>
    <lineage>
        <taxon>Bacteria</taxon>
        <taxon>Katanobacteria</taxon>
    </lineage>
</organism>
<keyword evidence="1" id="KW-0472">Membrane</keyword>
<dbReference type="PANTHER" id="PTHR41771">
    <property type="entry name" value="MEMBRANE PROTEIN-RELATED"/>
    <property type="match status" value="1"/>
</dbReference>
<dbReference type="Pfam" id="PF07907">
    <property type="entry name" value="YibE_F"/>
    <property type="match status" value="1"/>
</dbReference>
<evidence type="ECO:0000256" key="1">
    <source>
        <dbReference type="SAM" id="Phobius"/>
    </source>
</evidence>
<proteinExistence type="predicted"/>
<reference evidence="2 3" key="1">
    <citation type="journal article" date="2017" name="ISME J.">
        <title>Energy and carbon metabolisms in a deep terrestrial subsurface fluid microbial community.</title>
        <authorList>
            <person name="Momper L."/>
            <person name="Jungbluth S.P."/>
            <person name="Lee M.D."/>
            <person name="Amend J.P."/>
        </authorList>
    </citation>
    <scope>NUCLEOTIDE SEQUENCE [LARGE SCALE GENOMIC DNA]</scope>
    <source>
        <strain evidence="2">SURF_46</strain>
    </source>
</reference>
<dbReference type="Proteomes" id="UP000265540">
    <property type="component" value="Unassembled WGS sequence"/>
</dbReference>